<dbReference type="PANTHER" id="PTHR33781:SF2">
    <property type="entry name" value="OS05G0220500 PROTEIN"/>
    <property type="match status" value="1"/>
</dbReference>
<dbReference type="Gramene" id="OQU77646">
    <property type="protein sequence ID" value="OQU77646"/>
    <property type="gene ID" value="SORBI_3009G083100"/>
</dbReference>
<dbReference type="InterPro" id="IPR039615">
    <property type="entry name" value="PKS"/>
</dbReference>
<dbReference type="GO" id="GO:0009638">
    <property type="term" value="P:phototropism"/>
    <property type="evidence" value="ECO:0007669"/>
    <property type="project" value="InterPro"/>
</dbReference>
<feature type="region of interest" description="Disordered" evidence="1">
    <location>
        <begin position="376"/>
        <end position="420"/>
    </location>
</feature>
<feature type="compositionally biased region" description="Basic and acidic residues" evidence="1">
    <location>
        <begin position="410"/>
        <end position="420"/>
    </location>
</feature>
<feature type="compositionally biased region" description="Low complexity" evidence="1">
    <location>
        <begin position="65"/>
        <end position="78"/>
    </location>
</feature>
<feature type="compositionally biased region" description="Basic and acidic residues" evidence="1">
    <location>
        <begin position="1"/>
        <end position="17"/>
    </location>
</feature>
<dbReference type="Proteomes" id="UP000000768">
    <property type="component" value="Chromosome 9"/>
</dbReference>
<dbReference type="FunCoup" id="A0A1Z5R2Q8">
    <property type="interactions" value="556"/>
</dbReference>
<evidence type="ECO:0000256" key="1">
    <source>
        <dbReference type="SAM" id="MobiDB-lite"/>
    </source>
</evidence>
<gene>
    <name evidence="2" type="ORF">SORBI_3009G083100</name>
</gene>
<dbReference type="EMBL" id="CM000768">
    <property type="protein sequence ID" value="OQU77646.1"/>
    <property type="molecule type" value="Genomic_DNA"/>
</dbReference>
<dbReference type="KEGG" id="sbi:8066622"/>
<dbReference type="OrthoDB" id="692946at2759"/>
<feature type="region of interest" description="Disordered" evidence="1">
    <location>
        <begin position="48"/>
        <end position="78"/>
    </location>
</feature>
<dbReference type="InParanoid" id="A0A1Z5R2Q8"/>
<accession>A0A1Z5R2Q8</accession>
<evidence type="ECO:0000313" key="3">
    <source>
        <dbReference type="Proteomes" id="UP000000768"/>
    </source>
</evidence>
<keyword evidence="3" id="KW-1185">Reference proteome</keyword>
<reference evidence="3" key="2">
    <citation type="journal article" date="2018" name="Plant J.">
        <title>The Sorghum bicolor reference genome: improved assembly, gene annotations, a transcriptome atlas, and signatures of genome organization.</title>
        <authorList>
            <person name="McCormick R.F."/>
            <person name="Truong S.K."/>
            <person name="Sreedasyam A."/>
            <person name="Jenkins J."/>
            <person name="Shu S."/>
            <person name="Sims D."/>
            <person name="Kennedy M."/>
            <person name="Amirebrahimi M."/>
            <person name="Weers B.D."/>
            <person name="McKinley B."/>
            <person name="Mattison A."/>
            <person name="Morishige D.T."/>
            <person name="Grimwood J."/>
            <person name="Schmutz J."/>
            <person name="Mullet J.E."/>
        </authorList>
    </citation>
    <scope>NUCLEOTIDE SEQUENCE [LARGE SCALE GENOMIC DNA]</scope>
    <source>
        <strain evidence="3">cv. BTx623</strain>
    </source>
</reference>
<protein>
    <submittedName>
        <fullName evidence="2">Uncharacterized protein</fullName>
    </submittedName>
</protein>
<proteinExistence type="predicted"/>
<feature type="region of interest" description="Disordered" evidence="1">
    <location>
        <begin position="1"/>
        <end position="21"/>
    </location>
</feature>
<evidence type="ECO:0000313" key="2">
    <source>
        <dbReference type="EMBL" id="OQU77646.1"/>
    </source>
</evidence>
<name>A0A1Z5R2Q8_SORBI</name>
<reference evidence="2 3" key="1">
    <citation type="journal article" date="2009" name="Nature">
        <title>The Sorghum bicolor genome and the diversification of grasses.</title>
        <authorList>
            <person name="Paterson A.H."/>
            <person name="Bowers J.E."/>
            <person name="Bruggmann R."/>
            <person name="Dubchak I."/>
            <person name="Grimwood J."/>
            <person name="Gundlach H."/>
            <person name="Haberer G."/>
            <person name="Hellsten U."/>
            <person name="Mitros T."/>
            <person name="Poliakov A."/>
            <person name="Schmutz J."/>
            <person name="Spannagl M."/>
            <person name="Tang H."/>
            <person name="Wang X."/>
            <person name="Wicker T."/>
            <person name="Bharti A.K."/>
            <person name="Chapman J."/>
            <person name="Feltus F.A."/>
            <person name="Gowik U."/>
            <person name="Grigoriev I.V."/>
            <person name="Lyons E."/>
            <person name="Maher C.A."/>
            <person name="Martis M."/>
            <person name="Narechania A."/>
            <person name="Otillar R.P."/>
            <person name="Penning B.W."/>
            <person name="Salamov A.A."/>
            <person name="Wang Y."/>
            <person name="Zhang L."/>
            <person name="Carpita N.C."/>
            <person name="Freeling M."/>
            <person name="Gingle A.R."/>
            <person name="Hash C.T."/>
            <person name="Keller B."/>
            <person name="Klein P."/>
            <person name="Kresovich S."/>
            <person name="McCann M.C."/>
            <person name="Ming R."/>
            <person name="Peterson D.G."/>
            <person name="Mehboob-ur-Rahman"/>
            <person name="Ware D."/>
            <person name="Westhoff P."/>
            <person name="Mayer K.F."/>
            <person name="Messing J."/>
            <person name="Rokhsar D.S."/>
        </authorList>
    </citation>
    <scope>NUCLEOTIDE SEQUENCE [LARGE SCALE GENOMIC DNA]</scope>
    <source>
        <strain evidence="3">cv. BTx623</strain>
    </source>
</reference>
<feature type="region of interest" description="Disordered" evidence="1">
    <location>
        <begin position="267"/>
        <end position="295"/>
    </location>
</feature>
<organism evidence="2 3">
    <name type="scientific">Sorghum bicolor</name>
    <name type="common">Sorghum</name>
    <name type="synonym">Sorghum vulgare</name>
    <dbReference type="NCBI Taxonomy" id="4558"/>
    <lineage>
        <taxon>Eukaryota</taxon>
        <taxon>Viridiplantae</taxon>
        <taxon>Streptophyta</taxon>
        <taxon>Embryophyta</taxon>
        <taxon>Tracheophyta</taxon>
        <taxon>Spermatophyta</taxon>
        <taxon>Magnoliopsida</taxon>
        <taxon>Liliopsida</taxon>
        <taxon>Poales</taxon>
        <taxon>Poaceae</taxon>
        <taxon>PACMAD clade</taxon>
        <taxon>Panicoideae</taxon>
        <taxon>Andropogonodae</taxon>
        <taxon>Andropogoneae</taxon>
        <taxon>Sorghinae</taxon>
        <taxon>Sorghum</taxon>
    </lineage>
</organism>
<dbReference type="AlphaFoldDB" id="A0A1Z5R2Q8"/>
<dbReference type="OMA" id="QEYWSAA"/>
<sequence>MDRCRAPEAKPPDHADADDSDELSVFAAERYFYGDDALLWPCERSSSSLSSSAFRTGTHEHDRSVPTPTAVTSSSEASWNSRSALLPNEPAEKLHAVAVAVAAAATPIIEASPSGDEGQRGGRRPASSSNLRRWLLGVAACACAGGDSEESVGADELETSERFPETEIPAEVTAARSSVTPASGRCLLEGDKTTLAGMDGHRRATNKVEVSTPILHHQAVATSDSDERRRRIKSLEMFRPVPVGDRGSALGSATQSSAFTIVAGNTALGGDGDAPRAPSGGGGTPGEDDAAPSELGCAYPPSEASVVWSVVTADGAASGNFSSAASGYYYHYCFNDVDEGAMRRTAARNTRKRRTGMLMCMSEKAVDAVGPARSVHRQEVQPAAVPTLGASRGSRNGHGRDSPPVVRYSSRLDLEAPGRR</sequence>
<dbReference type="PANTHER" id="PTHR33781">
    <property type="entry name" value="PROTEIN PHYTOCHROME KINASE SUBSTRATE 1-RELATED"/>
    <property type="match status" value="1"/>
</dbReference>
<dbReference type="eggNOG" id="ENOG502R3ER">
    <property type="taxonomic scope" value="Eukaryota"/>
</dbReference>